<organism evidence="9 10">
    <name type="scientific">Dawidia soli</name>
    <dbReference type="NCBI Taxonomy" id="2782352"/>
    <lineage>
        <taxon>Bacteria</taxon>
        <taxon>Pseudomonadati</taxon>
        <taxon>Bacteroidota</taxon>
        <taxon>Cytophagia</taxon>
        <taxon>Cytophagales</taxon>
        <taxon>Chryseotaleaceae</taxon>
        <taxon>Dawidia</taxon>
    </lineage>
</organism>
<dbReference type="PANTHER" id="PTHR43531:SF11">
    <property type="entry name" value="METHYL-ACCEPTING CHEMOTAXIS PROTEIN 3"/>
    <property type="match status" value="1"/>
</dbReference>
<reference evidence="9 10" key="1">
    <citation type="submission" date="2021-05" db="EMBL/GenBank/DDBJ databases">
        <title>A Polyphasic approach of four new species of the genus Ohtaekwangia: Ohtaekwangia histidinii sp. nov., Ohtaekwangia cretensis sp. nov., Ohtaekwangia indiensis sp. nov., Ohtaekwangia reichenbachii sp. nov. from diverse environment.</title>
        <authorList>
            <person name="Octaviana S."/>
        </authorList>
    </citation>
    <scope>NUCLEOTIDE SEQUENCE [LARGE SCALE GENOMIC DNA]</scope>
    <source>
        <strain evidence="9 10">PWU37</strain>
    </source>
</reference>
<keyword evidence="2" id="KW-0145">Chemotaxis</keyword>
<dbReference type="AlphaFoldDB" id="A0AAP2DB66"/>
<dbReference type="Pfam" id="PF00672">
    <property type="entry name" value="HAMP"/>
    <property type="match status" value="1"/>
</dbReference>
<dbReference type="GO" id="GO:0004888">
    <property type="term" value="F:transmembrane signaling receptor activity"/>
    <property type="evidence" value="ECO:0007669"/>
    <property type="project" value="InterPro"/>
</dbReference>
<evidence type="ECO:0000259" key="8">
    <source>
        <dbReference type="PROSITE" id="PS50885"/>
    </source>
</evidence>
<dbReference type="InterPro" id="IPR004090">
    <property type="entry name" value="Chemotax_Me-accpt_rcpt"/>
</dbReference>
<dbReference type="SUPFAM" id="SSF58104">
    <property type="entry name" value="Methyl-accepting chemotaxis protein (MCP) signaling domain"/>
    <property type="match status" value="1"/>
</dbReference>
<keyword evidence="6" id="KW-1133">Transmembrane helix</keyword>
<dbReference type="SMART" id="SM00304">
    <property type="entry name" value="HAMP"/>
    <property type="match status" value="2"/>
</dbReference>
<evidence type="ECO:0000256" key="1">
    <source>
        <dbReference type="ARBA" id="ARBA00004370"/>
    </source>
</evidence>
<dbReference type="PANTHER" id="PTHR43531">
    <property type="entry name" value="PROTEIN ICFG"/>
    <property type="match status" value="1"/>
</dbReference>
<keyword evidence="6" id="KW-0472">Membrane</keyword>
<dbReference type="InterPro" id="IPR004089">
    <property type="entry name" value="MCPsignal_dom"/>
</dbReference>
<dbReference type="PROSITE" id="PS50111">
    <property type="entry name" value="CHEMOTAXIS_TRANSDUC_2"/>
    <property type="match status" value="1"/>
</dbReference>
<dbReference type="CDD" id="cd11386">
    <property type="entry name" value="MCP_signal"/>
    <property type="match status" value="1"/>
</dbReference>
<proteinExistence type="inferred from homology"/>
<dbReference type="RefSeq" id="WP_254089338.1">
    <property type="nucleotide sequence ID" value="NZ_JAHESC010000006.1"/>
</dbReference>
<feature type="domain" description="HAMP" evidence="8">
    <location>
        <begin position="211"/>
        <end position="263"/>
    </location>
</feature>
<name>A0AAP2DB66_9BACT</name>
<evidence type="ECO:0000256" key="2">
    <source>
        <dbReference type="ARBA" id="ARBA00022500"/>
    </source>
</evidence>
<dbReference type="CDD" id="cd06225">
    <property type="entry name" value="HAMP"/>
    <property type="match status" value="1"/>
</dbReference>
<dbReference type="GO" id="GO:0006935">
    <property type="term" value="P:chemotaxis"/>
    <property type="evidence" value="ECO:0007669"/>
    <property type="project" value="UniProtKB-KW"/>
</dbReference>
<evidence type="ECO:0000256" key="3">
    <source>
        <dbReference type="ARBA" id="ARBA00029447"/>
    </source>
</evidence>
<dbReference type="GO" id="GO:0005886">
    <property type="term" value="C:plasma membrane"/>
    <property type="evidence" value="ECO:0007669"/>
    <property type="project" value="TreeGrafter"/>
</dbReference>
<sequence>MKLTVKARLITAFVVLIGLSGAIYYMGLSNIGMLNDRINTLVDLNVKRIMLASKAAEDIQLITKREKELIITKNPEEIQEYIGVIEDRTNEMLARMDELKGISDESGVEIMEEFNTRWAEYAKIYTRIKSLALRNTDSTTVEAYKLSSGDGRAAALGAINALTKILRKNEKALVQAKTETDGLYNEAKTQMAFLLITAVLISIGISIWIITSITRSIGYAKAAIKSVADGDLTVNIENKSHDELGELIDYIKAMVDKLREVLTFVSTASDHIATASAQMSATSQQMSQGSQEQAASAEQISSSMEEMVANIQQNTDNAQQTEKIALKAADDIQDGSRSVNHTVDSMKKIAEKISIIGEIARQTNLLALNAAVEAARAGDHGKGFAVVAAEVRKLAERSQVAAAEINELSSASVSIADRSGKLLDQIVPNIQSTARLVQEISAASLEQNTGAEQVNNAIQQFNQVIQQNASASEEMASGAEELSSQADHLRETVSFFRLDKNQAQRAATTAPYKSRPAQASAGAPNLYKSAIKSTPSKMAGINLDMGNHDHDQLDKRYENF</sequence>
<evidence type="ECO:0000313" key="9">
    <source>
        <dbReference type="EMBL" id="MBT1686097.1"/>
    </source>
</evidence>
<keyword evidence="4" id="KW-0807">Transducer</keyword>
<dbReference type="Pfam" id="PF12729">
    <property type="entry name" value="4HB_MCP_1"/>
    <property type="match status" value="1"/>
</dbReference>
<evidence type="ECO:0000313" key="10">
    <source>
        <dbReference type="Proteomes" id="UP001319180"/>
    </source>
</evidence>
<dbReference type="PROSITE" id="PS50885">
    <property type="entry name" value="HAMP"/>
    <property type="match status" value="1"/>
</dbReference>
<comment type="subcellular location">
    <subcellularLocation>
        <location evidence="1">Membrane</location>
    </subcellularLocation>
</comment>
<evidence type="ECO:0000259" key="7">
    <source>
        <dbReference type="PROSITE" id="PS50111"/>
    </source>
</evidence>
<dbReference type="InterPro" id="IPR024478">
    <property type="entry name" value="HlyB_4HB_MCP"/>
</dbReference>
<feature type="region of interest" description="Disordered" evidence="5">
    <location>
        <begin position="279"/>
        <end position="301"/>
    </location>
</feature>
<dbReference type="InterPro" id="IPR003660">
    <property type="entry name" value="HAMP_dom"/>
</dbReference>
<keyword evidence="6" id="KW-0812">Transmembrane</keyword>
<feature type="transmembrane region" description="Helical" evidence="6">
    <location>
        <begin position="7"/>
        <end position="27"/>
    </location>
</feature>
<dbReference type="SMART" id="SM00283">
    <property type="entry name" value="MA"/>
    <property type="match status" value="1"/>
</dbReference>
<evidence type="ECO:0000256" key="4">
    <source>
        <dbReference type="PROSITE-ProRule" id="PRU00284"/>
    </source>
</evidence>
<gene>
    <name evidence="9" type="ORF">KK078_05990</name>
</gene>
<evidence type="ECO:0000256" key="5">
    <source>
        <dbReference type="SAM" id="MobiDB-lite"/>
    </source>
</evidence>
<comment type="similarity">
    <text evidence="3">Belongs to the methyl-accepting chemotaxis (MCP) protein family.</text>
</comment>
<feature type="domain" description="Methyl-accepting transducer" evidence="7">
    <location>
        <begin position="268"/>
        <end position="483"/>
    </location>
</feature>
<comment type="caution">
    <text evidence="9">The sequence shown here is derived from an EMBL/GenBank/DDBJ whole genome shotgun (WGS) entry which is preliminary data.</text>
</comment>
<evidence type="ECO:0000256" key="6">
    <source>
        <dbReference type="SAM" id="Phobius"/>
    </source>
</evidence>
<dbReference type="Pfam" id="PF00015">
    <property type="entry name" value="MCPsignal"/>
    <property type="match status" value="1"/>
</dbReference>
<keyword evidence="10" id="KW-1185">Reference proteome</keyword>
<dbReference type="Gene3D" id="1.10.287.950">
    <property type="entry name" value="Methyl-accepting chemotaxis protein"/>
    <property type="match status" value="1"/>
</dbReference>
<dbReference type="InterPro" id="IPR051310">
    <property type="entry name" value="MCP_chemotaxis"/>
</dbReference>
<accession>A0AAP2DB66</accession>
<dbReference type="FunFam" id="1.10.287.950:FF:000001">
    <property type="entry name" value="Methyl-accepting chemotaxis sensory transducer"/>
    <property type="match status" value="1"/>
</dbReference>
<dbReference type="GO" id="GO:0007165">
    <property type="term" value="P:signal transduction"/>
    <property type="evidence" value="ECO:0007669"/>
    <property type="project" value="UniProtKB-KW"/>
</dbReference>
<dbReference type="PRINTS" id="PR00260">
    <property type="entry name" value="CHEMTRNSDUCR"/>
</dbReference>
<protein>
    <submittedName>
        <fullName evidence="9">MCP four helix bundle domain-containing protein</fullName>
    </submittedName>
</protein>
<feature type="transmembrane region" description="Helical" evidence="6">
    <location>
        <begin position="191"/>
        <end position="211"/>
    </location>
</feature>
<dbReference type="Proteomes" id="UP001319180">
    <property type="component" value="Unassembled WGS sequence"/>
</dbReference>
<dbReference type="EMBL" id="JAHESC010000006">
    <property type="protein sequence ID" value="MBT1686097.1"/>
    <property type="molecule type" value="Genomic_DNA"/>
</dbReference>